<evidence type="ECO:0000256" key="1">
    <source>
        <dbReference type="PROSITE-ProRule" id="PRU00339"/>
    </source>
</evidence>
<dbReference type="Gene3D" id="3.40.50.10610">
    <property type="entry name" value="ABC-type transport auxiliary lipoprotein component"/>
    <property type="match status" value="1"/>
</dbReference>
<dbReference type="InterPro" id="IPR036388">
    <property type="entry name" value="WH-like_DNA-bd_sf"/>
</dbReference>
<accession>A0ABT0Q2X3</accession>
<dbReference type="InterPro" id="IPR016032">
    <property type="entry name" value="Sig_transdc_resp-reg_C-effctor"/>
</dbReference>
<dbReference type="EMBL" id="JAMFMB010000013">
    <property type="protein sequence ID" value="MCL6284152.1"/>
    <property type="molecule type" value="Genomic_DNA"/>
</dbReference>
<dbReference type="Proteomes" id="UP001203880">
    <property type="component" value="Unassembled WGS sequence"/>
</dbReference>
<dbReference type="RefSeq" id="WP_249710133.1">
    <property type="nucleotide sequence ID" value="NZ_JAMFMB010000013.1"/>
</dbReference>
<dbReference type="PROSITE" id="PS50005">
    <property type="entry name" value="TPR"/>
    <property type="match status" value="2"/>
</dbReference>
<evidence type="ECO:0000259" key="3">
    <source>
        <dbReference type="PROSITE" id="PS50043"/>
    </source>
</evidence>
<feature type="transmembrane region" description="Helical" evidence="2">
    <location>
        <begin position="82"/>
        <end position="102"/>
    </location>
</feature>
<dbReference type="Pfam" id="PF00196">
    <property type="entry name" value="GerE"/>
    <property type="match status" value="1"/>
</dbReference>
<keyword evidence="1" id="KW-0802">TPR repeat</keyword>
<dbReference type="Pfam" id="PF13431">
    <property type="entry name" value="TPR_17"/>
    <property type="match status" value="1"/>
</dbReference>
<feature type="domain" description="HTH luxR-type" evidence="3">
    <location>
        <begin position="4"/>
        <end position="69"/>
    </location>
</feature>
<dbReference type="InterPro" id="IPR019734">
    <property type="entry name" value="TPR_rpt"/>
</dbReference>
<keyword evidence="2" id="KW-0472">Membrane</keyword>
<dbReference type="CDD" id="cd06170">
    <property type="entry name" value="LuxR_C_like"/>
    <property type="match status" value="1"/>
</dbReference>
<gene>
    <name evidence="4" type="ORF">M3P21_11510</name>
</gene>
<evidence type="ECO:0000313" key="5">
    <source>
        <dbReference type="Proteomes" id="UP001203880"/>
    </source>
</evidence>
<protein>
    <submittedName>
        <fullName evidence="4">Tetratricopeptide repeat protein</fullName>
    </submittedName>
</protein>
<dbReference type="InterPro" id="IPR011990">
    <property type="entry name" value="TPR-like_helical_dom_sf"/>
</dbReference>
<keyword evidence="2" id="KW-1133">Transmembrane helix</keyword>
<dbReference type="PANTHER" id="PTHR12558">
    <property type="entry name" value="CELL DIVISION CYCLE 16,23,27"/>
    <property type="match status" value="1"/>
</dbReference>
<dbReference type="SUPFAM" id="SSF46894">
    <property type="entry name" value="C-terminal effector domain of the bipartite response regulators"/>
    <property type="match status" value="1"/>
</dbReference>
<feature type="repeat" description="TPR" evidence="1">
    <location>
        <begin position="379"/>
        <end position="412"/>
    </location>
</feature>
<keyword evidence="2" id="KW-0812">Transmembrane</keyword>
<dbReference type="SMART" id="SM00028">
    <property type="entry name" value="TPR"/>
    <property type="match status" value="3"/>
</dbReference>
<evidence type="ECO:0000313" key="4">
    <source>
        <dbReference type="EMBL" id="MCL6284152.1"/>
    </source>
</evidence>
<evidence type="ECO:0000256" key="2">
    <source>
        <dbReference type="SAM" id="Phobius"/>
    </source>
</evidence>
<organism evidence="4 5">
    <name type="scientific">Ruegeria spongiae</name>
    <dbReference type="NCBI Taxonomy" id="2942209"/>
    <lineage>
        <taxon>Bacteria</taxon>
        <taxon>Pseudomonadati</taxon>
        <taxon>Pseudomonadota</taxon>
        <taxon>Alphaproteobacteria</taxon>
        <taxon>Rhodobacterales</taxon>
        <taxon>Roseobacteraceae</taxon>
        <taxon>Ruegeria</taxon>
    </lineage>
</organism>
<dbReference type="PRINTS" id="PR00038">
    <property type="entry name" value="HTHLUXR"/>
</dbReference>
<feature type="repeat" description="TPR" evidence="1">
    <location>
        <begin position="345"/>
        <end position="378"/>
    </location>
</feature>
<dbReference type="Gene3D" id="1.25.40.10">
    <property type="entry name" value="Tetratricopeptide repeat domain"/>
    <property type="match status" value="1"/>
</dbReference>
<proteinExistence type="predicted"/>
<dbReference type="PANTHER" id="PTHR12558:SF33">
    <property type="entry name" value="BLL7664 PROTEIN"/>
    <property type="match status" value="1"/>
</dbReference>
<comment type="caution">
    <text evidence="4">The sequence shown here is derived from an EMBL/GenBank/DDBJ whole genome shotgun (WGS) entry which is preliminary data.</text>
</comment>
<dbReference type="InterPro" id="IPR000792">
    <property type="entry name" value="Tscrpt_reg_LuxR_C"/>
</dbReference>
<name>A0ABT0Q2X3_9RHOB</name>
<dbReference type="SMART" id="SM00421">
    <property type="entry name" value="HTH_LUXR"/>
    <property type="match status" value="1"/>
</dbReference>
<sequence length="510" mass="57011">MLQVADPMAELTLRERQIAKAYASGQSYKEIALDLGIAPSTARTHINTIYRKAGVSSKIELLRKMETAERMGHVAQPVRRRVLFLAAVAVVLAIAVAVVATARLRANGPLARALPSVAVLPLELRDGTEEQSHFVDALARDIVTDLAQFSGLAVIAANSSFRSEFENASPQQIGEALRVRYVLFGEISWDDHMARVNMQLLETETNRIIWAERFSPDATDLLGIRSDLATHVVGVIGPVETANGRLRRAELARVARLPTRDLQAYDMFLKGMVHWEKFTTEDNLLARDAFLRATEIDPGFAKAYAMATWTFITDVWEGRSENPDADLQDASRLANKALSADQNEPYAHWAMGAFHLFQREHELSTEAYKRAVELNPNGADFLVYLGWALSYRGRTDEALGYMETAVELNPFHPGWYLWDIALAHFVAGNYQNSIDLLNERNPKTTGTYELLALSHAMLGNDTQARAAMERVLKVKPDLSVARVRQLEPFEHEEDLNHYLEAMRKAGVPES</sequence>
<dbReference type="Gene3D" id="1.10.10.10">
    <property type="entry name" value="Winged helix-like DNA-binding domain superfamily/Winged helix DNA-binding domain"/>
    <property type="match status" value="1"/>
</dbReference>
<dbReference type="PROSITE" id="PS50043">
    <property type="entry name" value="HTH_LUXR_2"/>
    <property type="match status" value="1"/>
</dbReference>
<keyword evidence="5" id="KW-1185">Reference proteome</keyword>
<reference evidence="4" key="1">
    <citation type="submission" date="2022-05" db="EMBL/GenBank/DDBJ databases">
        <authorList>
            <person name="Park J.-S."/>
        </authorList>
    </citation>
    <scope>NUCLEOTIDE SEQUENCE</scope>
    <source>
        <strain evidence="4">2012CJ41-6</strain>
    </source>
</reference>
<dbReference type="SUPFAM" id="SSF48452">
    <property type="entry name" value="TPR-like"/>
    <property type="match status" value="1"/>
</dbReference>